<dbReference type="RefSeq" id="WP_148930065.1">
    <property type="nucleotide sequence ID" value="NZ_VNHS01000005.1"/>
</dbReference>
<evidence type="ECO:0000256" key="5">
    <source>
        <dbReference type="ARBA" id="ARBA00022989"/>
    </source>
</evidence>
<feature type="transmembrane region" description="Helical" evidence="7">
    <location>
        <begin position="161"/>
        <end position="183"/>
    </location>
</feature>
<evidence type="ECO:0000256" key="6">
    <source>
        <dbReference type="ARBA" id="ARBA00023136"/>
    </source>
</evidence>
<dbReference type="PROSITE" id="PS50928">
    <property type="entry name" value="ABC_TM1"/>
    <property type="match status" value="1"/>
</dbReference>
<reference evidence="9 10" key="1">
    <citation type="submission" date="2019-07" db="EMBL/GenBank/DDBJ databases">
        <title>Genomic Encyclopedia of Type Strains, Phase III (KMG-III): the genomes of soil and plant-associated and newly described type strains.</title>
        <authorList>
            <person name="Whitman W."/>
        </authorList>
    </citation>
    <scope>NUCLEOTIDE SEQUENCE [LARGE SCALE GENOMIC DNA]</scope>
    <source>
        <strain evidence="9 10">BL24</strain>
    </source>
</reference>
<keyword evidence="10" id="KW-1185">Reference proteome</keyword>
<evidence type="ECO:0000313" key="9">
    <source>
        <dbReference type="EMBL" id="TYP74843.1"/>
    </source>
</evidence>
<feature type="transmembrane region" description="Helical" evidence="7">
    <location>
        <begin position="108"/>
        <end position="129"/>
    </location>
</feature>
<comment type="subcellular location">
    <subcellularLocation>
        <location evidence="1 7">Cell membrane</location>
        <topology evidence="1 7">Multi-pass membrane protein</topology>
    </subcellularLocation>
</comment>
<evidence type="ECO:0000256" key="4">
    <source>
        <dbReference type="ARBA" id="ARBA00022692"/>
    </source>
</evidence>
<evidence type="ECO:0000256" key="7">
    <source>
        <dbReference type="RuleBase" id="RU363032"/>
    </source>
</evidence>
<feature type="transmembrane region" description="Helical" evidence="7">
    <location>
        <begin position="212"/>
        <end position="232"/>
    </location>
</feature>
<dbReference type="AlphaFoldDB" id="A0A5S5CA19"/>
<feature type="transmembrane region" description="Helical" evidence="7">
    <location>
        <begin position="12"/>
        <end position="33"/>
    </location>
</feature>
<dbReference type="PANTHER" id="PTHR30193">
    <property type="entry name" value="ABC TRANSPORTER PERMEASE PROTEIN"/>
    <property type="match status" value="1"/>
</dbReference>
<dbReference type="EMBL" id="VNHS01000005">
    <property type="protein sequence ID" value="TYP74843.1"/>
    <property type="molecule type" value="Genomic_DNA"/>
</dbReference>
<comment type="similarity">
    <text evidence="7">Belongs to the binding-protein-dependent transport system permease family.</text>
</comment>
<dbReference type="GO" id="GO:0005886">
    <property type="term" value="C:plasma membrane"/>
    <property type="evidence" value="ECO:0007669"/>
    <property type="project" value="UniProtKB-SubCell"/>
</dbReference>
<protein>
    <submittedName>
        <fullName evidence="9">Multiple sugar transport system permease protein</fullName>
    </submittedName>
</protein>
<proteinExistence type="inferred from homology"/>
<evidence type="ECO:0000259" key="8">
    <source>
        <dbReference type="PROSITE" id="PS50928"/>
    </source>
</evidence>
<dbReference type="Gene3D" id="1.10.3720.10">
    <property type="entry name" value="MetI-like"/>
    <property type="match status" value="1"/>
</dbReference>
<keyword evidence="4 7" id="KW-0812">Transmembrane</keyword>
<dbReference type="Pfam" id="PF00528">
    <property type="entry name" value="BPD_transp_1"/>
    <property type="match status" value="1"/>
</dbReference>
<keyword evidence="9" id="KW-0762">Sugar transport</keyword>
<feature type="transmembrane region" description="Helical" evidence="7">
    <location>
        <begin position="264"/>
        <end position="289"/>
    </location>
</feature>
<dbReference type="SUPFAM" id="SSF161098">
    <property type="entry name" value="MetI-like"/>
    <property type="match status" value="1"/>
</dbReference>
<keyword evidence="5 7" id="KW-1133">Transmembrane helix</keyword>
<gene>
    <name evidence="9" type="ORF">BCM02_105390</name>
</gene>
<keyword evidence="3" id="KW-1003">Cell membrane</keyword>
<evidence type="ECO:0000256" key="1">
    <source>
        <dbReference type="ARBA" id="ARBA00004651"/>
    </source>
</evidence>
<evidence type="ECO:0000313" key="10">
    <source>
        <dbReference type="Proteomes" id="UP000323257"/>
    </source>
</evidence>
<keyword evidence="2 7" id="KW-0813">Transport</keyword>
<organism evidence="9 10">
    <name type="scientific">Paenibacillus methanolicus</name>
    <dbReference type="NCBI Taxonomy" id="582686"/>
    <lineage>
        <taxon>Bacteria</taxon>
        <taxon>Bacillati</taxon>
        <taxon>Bacillota</taxon>
        <taxon>Bacilli</taxon>
        <taxon>Bacillales</taxon>
        <taxon>Paenibacillaceae</taxon>
        <taxon>Paenibacillus</taxon>
    </lineage>
</organism>
<dbReference type="InterPro" id="IPR035906">
    <property type="entry name" value="MetI-like_sf"/>
</dbReference>
<dbReference type="GO" id="GO:0055085">
    <property type="term" value="P:transmembrane transport"/>
    <property type="evidence" value="ECO:0007669"/>
    <property type="project" value="InterPro"/>
</dbReference>
<accession>A0A5S5CA19</accession>
<dbReference type="Proteomes" id="UP000323257">
    <property type="component" value="Unassembled WGS sequence"/>
</dbReference>
<dbReference type="CDD" id="cd06261">
    <property type="entry name" value="TM_PBP2"/>
    <property type="match status" value="1"/>
</dbReference>
<dbReference type="InterPro" id="IPR051393">
    <property type="entry name" value="ABC_transporter_permease"/>
</dbReference>
<evidence type="ECO:0000256" key="3">
    <source>
        <dbReference type="ARBA" id="ARBA00022475"/>
    </source>
</evidence>
<feature type="transmembrane region" description="Helical" evidence="7">
    <location>
        <begin position="76"/>
        <end position="96"/>
    </location>
</feature>
<name>A0A5S5CA19_9BACL</name>
<dbReference type="PANTHER" id="PTHR30193:SF41">
    <property type="entry name" value="DIACETYLCHITOBIOSE UPTAKE SYSTEM PERMEASE PROTEIN NGCF"/>
    <property type="match status" value="1"/>
</dbReference>
<comment type="caution">
    <text evidence="9">The sequence shown here is derived from an EMBL/GenBank/DDBJ whole genome shotgun (WGS) entry which is preliminary data.</text>
</comment>
<evidence type="ECO:0000256" key="2">
    <source>
        <dbReference type="ARBA" id="ARBA00022448"/>
    </source>
</evidence>
<dbReference type="OrthoDB" id="145927at2"/>
<feature type="domain" description="ABC transmembrane type-1" evidence="8">
    <location>
        <begin position="71"/>
        <end position="285"/>
    </location>
</feature>
<keyword evidence="6 7" id="KW-0472">Membrane</keyword>
<dbReference type="InterPro" id="IPR000515">
    <property type="entry name" value="MetI-like"/>
</dbReference>
<sequence>MKPSLASSRRLVIFSFLAVPVALLLYFLIYPTIQLFHYSFTNWDGYSPAMRYIGLDNYEKLLFDFPEAWQAIRNNGLYFVVHTLFIPVELLTAVLLNRTLRGSGFFRFTVLMPYIINGIAVAYMFSYIYNPINGPLNELLKAIGLESLITGWLSDLDVVNYSLIAVSLWRFAGVHIILMLAGLQSIPNDLYEAAELDGANFWQKLRYVTIPGIRTVMEIILFMNVSGALLQYDIPYVMTGGGPGTASSTFGLFSLQTAFTYNNYGLASAMAVSLLVLIVLFSSLQNWIVKDRSERA</sequence>